<organism evidence="2 3">
    <name type="scientific">Roridomyces roridus</name>
    <dbReference type="NCBI Taxonomy" id="1738132"/>
    <lineage>
        <taxon>Eukaryota</taxon>
        <taxon>Fungi</taxon>
        <taxon>Dikarya</taxon>
        <taxon>Basidiomycota</taxon>
        <taxon>Agaricomycotina</taxon>
        <taxon>Agaricomycetes</taxon>
        <taxon>Agaricomycetidae</taxon>
        <taxon>Agaricales</taxon>
        <taxon>Marasmiineae</taxon>
        <taxon>Mycenaceae</taxon>
        <taxon>Roridomyces</taxon>
    </lineage>
</organism>
<dbReference type="EMBL" id="JARKIF010000003">
    <property type="protein sequence ID" value="KAJ7644412.1"/>
    <property type="molecule type" value="Genomic_DNA"/>
</dbReference>
<proteinExistence type="predicted"/>
<protein>
    <submittedName>
        <fullName evidence="2">Uncharacterized protein</fullName>
    </submittedName>
</protein>
<feature type="region of interest" description="Disordered" evidence="1">
    <location>
        <begin position="563"/>
        <end position="582"/>
    </location>
</feature>
<name>A0AAD7CBF0_9AGAR</name>
<keyword evidence="3" id="KW-1185">Reference proteome</keyword>
<evidence type="ECO:0000313" key="3">
    <source>
        <dbReference type="Proteomes" id="UP001221142"/>
    </source>
</evidence>
<dbReference type="Proteomes" id="UP001221142">
    <property type="component" value="Unassembled WGS sequence"/>
</dbReference>
<accession>A0AAD7CBF0</accession>
<sequence length="596" mass="65839">MDISKSIGIDTFFQVLTHIHDAKTIHNLLQALTPAHPLSPVALLRLSHLPIYIDSYNTKSANASIAVLKGLLHSRSFPVESIRHIVVAVEHEPTSTPGFVDGRHVPRRPGGPKDPQAMLAIQDLLAKLVQRTRNLQSFDYHSFPGYALKEEHFRALQSFPNLKRIAVDCALRSRDVEIPASGGGYALPGALSSEYDADNWSIDMLTSTVGPTISSLELRHVNHTMLNSLKEHSSEFSSYDALEDLKIDITEGVWDWQGGGSPAMGPSPDFDFPCLGFPSVKRFELVVSDKTLQQSQLGPLNLINCNSLTELVIDCRYSLWWADWWSTVKLFEALSPSDLPALAHLEIRDRTRNTERHCWNSKDNHLGWKHAGRSYPGLVTSFLGSTSAGLLPRLTSLWVDEKVLLPSGVSAHDALLGSPGSPSETKLWHDALHTTFWQLGSLRFGLEWNWREYGPQDPISPELLLSLSRFPELVDVHILFPRPQTELKGDSDPEIDALTLEDVASIFRCNGRICRVGIGNSVVWERDPSGGPSAILLASDGSIASNPAVPRFFHAGYLAKPGGNDADADPSNTAVPPRPDRGDEIQLMQDLLQRII</sequence>
<reference evidence="2" key="1">
    <citation type="submission" date="2023-03" db="EMBL/GenBank/DDBJ databases">
        <title>Massive genome expansion in bonnet fungi (Mycena s.s.) driven by repeated elements and novel gene families across ecological guilds.</title>
        <authorList>
            <consortium name="Lawrence Berkeley National Laboratory"/>
            <person name="Harder C.B."/>
            <person name="Miyauchi S."/>
            <person name="Viragh M."/>
            <person name="Kuo A."/>
            <person name="Thoen E."/>
            <person name="Andreopoulos B."/>
            <person name="Lu D."/>
            <person name="Skrede I."/>
            <person name="Drula E."/>
            <person name="Henrissat B."/>
            <person name="Morin E."/>
            <person name="Kohler A."/>
            <person name="Barry K."/>
            <person name="LaButti K."/>
            <person name="Morin E."/>
            <person name="Salamov A."/>
            <person name="Lipzen A."/>
            <person name="Mereny Z."/>
            <person name="Hegedus B."/>
            <person name="Baldrian P."/>
            <person name="Stursova M."/>
            <person name="Weitz H."/>
            <person name="Taylor A."/>
            <person name="Grigoriev I.V."/>
            <person name="Nagy L.G."/>
            <person name="Martin F."/>
            <person name="Kauserud H."/>
        </authorList>
    </citation>
    <scope>NUCLEOTIDE SEQUENCE</scope>
    <source>
        <strain evidence="2">9284</strain>
    </source>
</reference>
<evidence type="ECO:0000313" key="2">
    <source>
        <dbReference type="EMBL" id="KAJ7644412.1"/>
    </source>
</evidence>
<gene>
    <name evidence="2" type="ORF">FB45DRAFT_897846</name>
</gene>
<comment type="caution">
    <text evidence="2">The sequence shown here is derived from an EMBL/GenBank/DDBJ whole genome shotgun (WGS) entry which is preliminary data.</text>
</comment>
<evidence type="ECO:0000256" key="1">
    <source>
        <dbReference type="SAM" id="MobiDB-lite"/>
    </source>
</evidence>
<dbReference type="AlphaFoldDB" id="A0AAD7CBF0"/>